<name>A0A081BSJ2_9BACT</name>
<evidence type="ECO:0000256" key="5">
    <source>
        <dbReference type="SAM" id="Phobius"/>
    </source>
</evidence>
<protein>
    <submittedName>
        <fullName evidence="8">Methyl-accepting chemotaxis sensory transducer</fullName>
    </submittedName>
</protein>
<keyword evidence="5" id="KW-0812">Transmembrane</keyword>
<dbReference type="InterPro" id="IPR051310">
    <property type="entry name" value="MCP_chemotaxis"/>
</dbReference>
<dbReference type="PANTHER" id="PTHR43531:SF11">
    <property type="entry name" value="METHYL-ACCEPTING CHEMOTAXIS PROTEIN 3"/>
    <property type="match status" value="1"/>
</dbReference>
<feature type="transmembrane region" description="Helical" evidence="5">
    <location>
        <begin position="315"/>
        <end position="334"/>
    </location>
</feature>
<accession>A0A081BSJ2</accession>
<feature type="domain" description="HAMP" evidence="7">
    <location>
        <begin position="336"/>
        <end position="388"/>
    </location>
</feature>
<evidence type="ECO:0000313" key="9">
    <source>
        <dbReference type="Proteomes" id="UP000030700"/>
    </source>
</evidence>
<evidence type="ECO:0000259" key="6">
    <source>
        <dbReference type="PROSITE" id="PS50111"/>
    </source>
</evidence>
<feature type="domain" description="Methyl-accepting transducer" evidence="6">
    <location>
        <begin position="744"/>
        <end position="959"/>
    </location>
</feature>
<dbReference type="PANTHER" id="PTHR43531">
    <property type="entry name" value="PROTEIN ICFG"/>
    <property type="match status" value="1"/>
</dbReference>
<evidence type="ECO:0000256" key="4">
    <source>
        <dbReference type="SAM" id="MobiDB-lite"/>
    </source>
</evidence>
<evidence type="ECO:0000256" key="1">
    <source>
        <dbReference type="ARBA" id="ARBA00022500"/>
    </source>
</evidence>
<dbReference type="GO" id="GO:0007165">
    <property type="term" value="P:signal transduction"/>
    <property type="evidence" value="ECO:0007669"/>
    <property type="project" value="UniProtKB-KW"/>
</dbReference>
<evidence type="ECO:0000313" key="8">
    <source>
        <dbReference type="EMBL" id="GAK54373.1"/>
    </source>
</evidence>
<comment type="similarity">
    <text evidence="2">Belongs to the methyl-accepting chemotaxis (MCP) protein family.</text>
</comment>
<feature type="domain" description="HAMP" evidence="7">
    <location>
        <begin position="648"/>
        <end position="700"/>
    </location>
</feature>
<feature type="compositionally biased region" description="Low complexity" evidence="4">
    <location>
        <begin position="978"/>
        <end position="989"/>
    </location>
</feature>
<feature type="domain" description="HAMP" evidence="7">
    <location>
        <begin position="434"/>
        <end position="479"/>
    </location>
</feature>
<evidence type="ECO:0000256" key="3">
    <source>
        <dbReference type="PROSITE-ProRule" id="PRU00284"/>
    </source>
</evidence>
<proteinExistence type="inferred from homology"/>
<dbReference type="AlphaFoldDB" id="A0A081BSJ2"/>
<dbReference type="HOGENOM" id="CLU_000445_107_20_0"/>
<dbReference type="Gene3D" id="1.20.120.1530">
    <property type="match status" value="2"/>
</dbReference>
<dbReference type="SUPFAM" id="SSF158472">
    <property type="entry name" value="HAMP domain-like"/>
    <property type="match status" value="1"/>
</dbReference>
<dbReference type="SUPFAM" id="SSF58104">
    <property type="entry name" value="Methyl-accepting chemotaxis protein (MCP) signaling domain"/>
    <property type="match status" value="2"/>
</dbReference>
<dbReference type="GO" id="GO:0005886">
    <property type="term" value="C:plasma membrane"/>
    <property type="evidence" value="ECO:0007669"/>
    <property type="project" value="TreeGrafter"/>
</dbReference>
<keyword evidence="5" id="KW-0472">Membrane</keyword>
<feature type="compositionally biased region" description="Low complexity" evidence="4">
    <location>
        <begin position="751"/>
        <end position="781"/>
    </location>
</feature>
<dbReference type="Proteomes" id="UP000030700">
    <property type="component" value="Unassembled WGS sequence"/>
</dbReference>
<dbReference type="GO" id="GO:0006935">
    <property type="term" value="P:chemotaxis"/>
    <property type="evidence" value="ECO:0007669"/>
    <property type="project" value="UniProtKB-KW"/>
</dbReference>
<dbReference type="SMART" id="SM00283">
    <property type="entry name" value="MA"/>
    <property type="match status" value="1"/>
</dbReference>
<feature type="transmembrane region" description="Helical" evidence="5">
    <location>
        <begin position="12"/>
        <end position="33"/>
    </location>
</feature>
<keyword evidence="5" id="KW-1133">Transmembrane helix</keyword>
<dbReference type="Gene3D" id="1.10.287.950">
    <property type="entry name" value="Methyl-accepting chemotaxis protein"/>
    <property type="match status" value="1"/>
</dbReference>
<feature type="region of interest" description="Disordered" evidence="4">
    <location>
        <begin position="748"/>
        <end position="781"/>
    </location>
</feature>
<dbReference type="Pfam" id="PF00015">
    <property type="entry name" value="MCPsignal"/>
    <property type="match status" value="1"/>
</dbReference>
<dbReference type="Pfam" id="PF00672">
    <property type="entry name" value="HAMP"/>
    <property type="match status" value="1"/>
</dbReference>
<dbReference type="CDD" id="cd06225">
    <property type="entry name" value="HAMP"/>
    <property type="match status" value="1"/>
</dbReference>
<dbReference type="PROSITE" id="PS50885">
    <property type="entry name" value="HAMP"/>
    <property type="match status" value="4"/>
</dbReference>
<dbReference type="InterPro" id="IPR003660">
    <property type="entry name" value="HAMP_dom"/>
</dbReference>
<dbReference type="STRING" id="1499966.U14_05658"/>
<keyword evidence="3" id="KW-0807">Transducer</keyword>
<dbReference type="InterPro" id="IPR004089">
    <property type="entry name" value="MCPsignal_dom"/>
</dbReference>
<gene>
    <name evidence="8" type="ORF">U14_05658</name>
</gene>
<organism evidence="8">
    <name type="scientific">Candidatus Moduliflexus flocculans</name>
    <dbReference type="NCBI Taxonomy" id="1499966"/>
    <lineage>
        <taxon>Bacteria</taxon>
        <taxon>Candidatus Moduliflexota</taxon>
        <taxon>Candidatus Moduliflexia</taxon>
        <taxon>Candidatus Moduliflexales</taxon>
        <taxon>Candidatus Moduliflexaceae</taxon>
    </lineage>
</organism>
<feature type="domain" description="HAMP" evidence="7">
    <location>
        <begin position="557"/>
        <end position="609"/>
    </location>
</feature>
<dbReference type="GO" id="GO:0004888">
    <property type="term" value="F:transmembrane signaling receptor activity"/>
    <property type="evidence" value="ECO:0007669"/>
    <property type="project" value="TreeGrafter"/>
</dbReference>
<reference evidence="8" key="1">
    <citation type="journal article" date="2015" name="PeerJ">
        <title>First genomic representation of candidate bacterial phylum KSB3 points to enhanced environmental sensing as a trigger of wastewater bulking.</title>
        <authorList>
            <person name="Sekiguchi Y."/>
            <person name="Ohashi A."/>
            <person name="Parks D.H."/>
            <person name="Yamauchi T."/>
            <person name="Tyson G.W."/>
            <person name="Hugenholtz P."/>
        </authorList>
    </citation>
    <scope>NUCLEOTIDE SEQUENCE [LARGE SCALE GENOMIC DNA]</scope>
</reference>
<evidence type="ECO:0000256" key="2">
    <source>
        <dbReference type="ARBA" id="ARBA00029447"/>
    </source>
</evidence>
<feature type="compositionally biased region" description="Basic and acidic residues" evidence="4">
    <location>
        <begin position="993"/>
        <end position="1011"/>
    </location>
</feature>
<dbReference type="SMART" id="SM00304">
    <property type="entry name" value="HAMP"/>
    <property type="match status" value="4"/>
</dbReference>
<keyword evidence="1" id="KW-0145">Chemotaxis</keyword>
<dbReference type="PROSITE" id="PS50111">
    <property type="entry name" value="CHEMOTAXIS_TRANSDUC_2"/>
    <property type="match status" value="1"/>
</dbReference>
<feature type="region of interest" description="Disordered" evidence="4">
    <location>
        <begin position="978"/>
        <end position="1035"/>
    </location>
</feature>
<evidence type="ECO:0000259" key="7">
    <source>
        <dbReference type="PROSITE" id="PS50885"/>
    </source>
</evidence>
<sequence length="1035" mass="112367">MKNMKLAMKIGLGFGILILIVCLLGGIAIWNMVSIKNEATILAKEYMPEVSVSNDIERRTLETMYAMRGYALTGEQQYWDEGAQKLTAVQEAIKAAQEHANASPHLTLLQESVKQVNARVTEYQQFADETHAKNMAIQANRASLDIASATYIQNCYDFLESQQEQMLQEIGAVADATALKERLRKIALVSDIISAGNEVRVSTFKAQALRQPQLIQDVMGNFNNIDRMLRELKTMTRKQVNIEQIEKTQQAANDYKTTLNDLFANWNALEAANEQRLKIVTTVLEDARSIALKGIEETTHTSNQAVSLLSSASSIMIFGLILAIILAVIVAVIISRGIVIPLQKGIAFANAVARGDLSATVDVNQNDEIGVLANALRGMVGTIRDVLREMEMLASAIQEGKLSARADADRFSGGWRNLVAGTNGIVEAFVPAFRLIADYLARIATGEIPPQITERYSGDFEELKNHVNAFITNLQALTEAANRISNGDMSLQLQKRSEHDQLIIAFQRMSATISMLVAEAGRLTDAAVQGKLSTRGDAAKFQGDFAKIVQGVNATLDAVIVPLNVAAEYVDRISRGDIPTPITDSYNGDFNTIKNNLNQCIAAVNGLVAEAGRLTDAAVQGKLSTRGDAAKFQGDFAKIVQGVNNTLDAVIGPLNVAAEYVDRISKGDIPEPITDEYNGDFNEIKNNLNILIAAMQTITSIASEMSAGNLTVEAMPRSEQDTLMQALNSMLVKLNQVVAEVKGAAENVADGSQQMSSSSTEMSEGASEQAAAAEETSSSMEEMAANIRQNAENALQTEKIAVKAAQDAEASGRAVSEMVEAMKTITQKISIIEEIARQTHMLSLNATIEAAKAQDYGKGFGVVASEVRSLAERSRTAAVEIARLTTTSTVITERASDMLKQLVPDIRKTAELVQEISAASVEQNKGTAQINDAIQQLDEVIQRNAAVSEEMSSTSEELAAQAEHLQAAVAFFKTNGQTSKKTSSSFKTTMMHLPREKAKKGAEERSSKRLQNESLSNVTTPIPPTDRLDEEFERF</sequence>
<keyword evidence="9" id="KW-1185">Reference proteome</keyword>
<dbReference type="Pfam" id="PF18947">
    <property type="entry name" value="HAMP_2"/>
    <property type="match status" value="3"/>
</dbReference>
<dbReference type="EMBL" id="DF820461">
    <property type="protein sequence ID" value="GAK54373.1"/>
    <property type="molecule type" value="Genomic_DNA"/>
</dbReference>